<feature type="compositionally biased region" description="Basic and acidic residues" evidence="1">
    <location>
        <begin position="834"/>
        <end position="849"/>
    </location>
</feature>
<dbReference type="InterPro" id="IPR010730">
    <property type="entry name" value="HET"/>
</dbReference>
<dbReference type="Pfam" id="PF06985">
    <property type="entry name" value="HET"/>
    <property type="match status" value="1"/>
</dbReference>
<dbReference type="PANTHER" id="PTHR33112">
    <property type="entry name" value="DOMAIN PROTEIN, PUTATIVE-RELATED"/>
    <property type="match status" value="1"/>
</dbReference>
<reference evidence="3 4" key="1">
    <citation type="journal article" date="2023" name="bioRxiv">
        <title>High-quality genome assemblies of four members of thePodospora anserinaspecies complex.</title>
        <authorList>
            <person name="Ament-Velasquez S.L."/>
            <person name="Vogan A.A."/>
            <person name="Wallerman O."/>
            <person name="Hartmann F."/>
            <person name="Gautier V."/>
            <person name="Silar P."/>
            <person name="Giraud T."/>
            <person name="Johannesson H."/>
        </authorList>
    </citation>
    <scope>NUCLEOTIDE SEQUENCE [LARGE SCALE GENOMIC DNA]</scope>
    <source>
        <strain evidence="3 4">CBS 112042</strain>
    </source>
</reference>
<accession>A0ABR0FV63</accession>
<feature type="domain" description="Heterokaryon incompatibility" evidence="2">
    <location>
        <begin position="323"/>
        <end position="474"/>
    </location>
</feature>
<dbReference type="PANTHER" id="PTHR33112:SF10">
    <property type="entry name" value="TOL"/>
    <property type="match status" value="1"/>
</dbReference>
<feature type="compositionally biased region" description="Polar residues" evidence="1">
    <location>
        <begin position="95"/>
        <end position="105"/>
    </location>
</feature>
<sequence>MLTIPGGASRSISGSNLCVHVFLFQQYLINNPYTMNLLESDEILKLNDNITSFVLVNPDRVDDDDVDIFVVKSPGPPPFPRHNETKASSLDEPAETSQDANLGSEPSATIRSMTQLCDTCYNALNYFGYHVDLHKTKGKEATEGLPAACLLHNGAKTLQDGEDGRCHLCVFLMANLRVKRLAMESIDESNIEMCWQSGPAPKRLHFALTHRGHPRAAKNYWNILKLQIWPFSEFDKALFGMTEGKGMERHPTTESAQTRDNALEWLKRCQTNEDGKHNQCNITASRDWLPTRLLDVKSAIETSMVKLVTPLDTPRDFEQEREYITLSHCWGKWGASQLPVLTTGNIAERLREGVSISLLPKTFADAIKAASWFKVRWLWIDSLCILQDSKEDWQRESIMMYDVYKNALLNISADDSPDGRFGCFRNRDPLAVLPMNISFNGQESWKFWLTPDTHAVFDSITKSSLAKRGWVFQERQLSRRVLHFTSHELMWECCAEAPYFASETFPGGTPFTSVFNGNPKFQTRTKLNVAPDTSHELYKAWNTIYKEYSSKIFSHVQDRLVALSGLAQEFEVALPDDTYLAGIWRSTLPQSLLWQSSRDSSPVGSTGSYIAPTWSWLSIDGPVSPFALDYSGSTYSLVDIVDATTTPVFPAKPTASLKDASITMRCFMRPVEVRPDYEKKPWYMLAIGGGKTHKLSIKEEDGTEAFCVSNIHSDAFNFSFDIEWDQDMENGPDVVAGYFVPLIMSKPTEHESLCIRGLLVEPVGDGPKATYKRIGLLTVYGSHCQRVKYMATHSDKDEAEQKWDHLLKCLRATHERSEKLKDDKEEDSSECEPSAEKEDSEERVLTEKLESLKVGKSDEDRAQIDLGSIDATERLYALDGVVSSELQSMFEKLSLKEIKLI</sequence>
<feature type="region of interest" description="Disordered" evidence="1">
    <location>
        <begin position="72"/>
        <end position="105"/>
    </location>
</feature>
<protein>
    <recommendedName>
        <fullName evidence="2">Heterokaryon incompatibility domain-containing protein</fullName>
    </recommendedName>
</protein>
<comment type="caution">
    <text evidence="3">The sequence shown here is derived from an EMBL/GenBank/DDBJ whole genome shotgun (WGS) entry which is preliminary data.</text>
</comment>
<dbReference type="EMBL" id="JAFFGZ010000001">
    <property type="protein sequence ID" value="KAK4647383.1"/>
    <property type="molecule type" value="Genomic_DNA"/>
</dbReference>
<organism evidence="3 4">
    <name type="scientific">Podospora bellae-mahoneyi</name>
    <dbReference type="NCBI Taxonomy" id="2093777"/>
    <lineage>
        <taxon>Eukaryota</taxon>
        <taxon>Fungi</taxon>
        <taxon>Dikarya</taxon>
        <taxon>Ascomycota</taxon>
        <taxon>Pezizomycotina</taxon>
        <taxon>Sordariomycetes</taxon>
        <taxon>Sordariomycetidae</taxon>
        <taxon>Sordariales</taxon>
        <taxon>Podosporaceae</taxon>
        <taxon>Podospora</taxon>
    </lineage>
</organism>
<dbReference type="RefSeq" id="XP_062736359.1">
    <property type="nucleotide sequence ID" value="XM_062873349.1"/>
</dbReference>
<dbReference type="GeneID" id="87892831"/>
<keyword evidence="4" id="KW-1185">Reference proteome</keyword>
<name>A0ABR0FV63_9PEZI</name>
<feature type="region of interest" description="Disordered" evidence="1">
    <location>
        <begin position="817"/>
        <end position="849"/>
    </location>
</feature>
<proteinExistence type="predicted"/>
<evidence type="ECO:0000256" key="1">
    <source>
        <dbReference type="SAM" id="MobiDB-lite"/>
    </source>
</evidence>
<evidence type="ECO:0000259" key="2">
    <source>
        <dbReference type="Pfam" id="PF06985"/>
    </source>
</evidence>
<evidence type="ECO:0000313" key="3">
    <source>
        <dbReference type="EMBL" id="KAK4647383.1"/>
    </source>
</evidence>
<gene>
    <name evidence="3" type="ORF">QC761_101070</name>
</gene>
<evidence type="ECO:0000313" key="4">
    <source>
        <dbReference type="Proteomes" id="UP001322138"/>
    </source>
</evidence>
<dbReference type="Proteomes" id="UP001322138">
    <property type="component" value="Unassembled WGS sequence"/>
</dbReference>